<evidence type="ECO:0000313" key="2">
    <source>
        <dbReference type="Proteomes" id="UP000829925"/>
    </source>
</evidence>
<dbReference type="RefSeq" id="WP_245093104.1">
    <property type="nucleotide sequence ID" value="NZ_CP095053.1"/>
</dbReference>
<name>A0A8T9SSL4_9BACT</name>
<gene>
    <name evidence="1" type="ORF">MUN82_19515</name>
</gene>
<dbReference type="AlphaFoldDB" id="A0A8T9SSL4"/>
<sequence>MPHLPLFALALLAAAPNAPSIVGSATTFAAYQQNPAETQFNRLGSDMMAVVQRALSAPTDAEAIAILEKEGAPLRERAQQLRPTYAQWMAGRSPRETAGVRARLQNSSFATYFGTLETDPQLNNRLRGNSKLNQAVKSLLNTLDMRAK</sequence>
<dbReference type="KEGG" id="haei:MUN82_19515"/>
<dbReference type="EMBL" id="CP095053">
    <property type="protein sequence ID" value="UOR05112.1"/>
    <property type="molecule type" value="Genomic_DNA"/>
</dbReference>
<evidence type="ECO:0000313" key="1">
    <source>
        <dbReference type="EMBL" id="UOR05112.1"/>
    </source>
</evidence>
<keyword evidence="2" id="KW-1185">Reference proteome</keyword>
<proteinExistence type="predicted"/>
<dbReference type="Proteomes" id="UP000829925">
    <property type="component" value="Chromosome"/>
</dbReference>
<organism evidence="1 2">
    <name type="scientific">Hymenobacter aerilatus</name>
    <dbReference type="NCBI Taxonomy" id="2932251"/>
    <lineage>
        <taxon>Bacteria</taxon>
        <taxon>Pseudomonadati</taxon>
        <taxon>Bacteroidota</taxon>
        <taxon>Cytophagia</taxon>
        <taxon>Cytophagales</taxon>
        <taxon>Hymenobacteraceae</taxon>
        <taxon>Hymenobacter</taxon>
    </lineage>
</organism>
<reference evidence="1 2" key="1">
    <citation type="submission" date="2022-04" db="EMBL/GenBank/DDBJ databases">
        <title>Hymenobacter sp. isolated from the air.</title>
        <authorList>
            <person name="Won M."/>
            <person name="Lee C.-M."/>
            <person name="Woen H.-Y."/>
            <person name="Kwon S.-W."/>
        </authorList>
    </citation>
    <scope>NUCLEOTIDE SEQUENCE [LARGE SCALE GENOMIC DNA]</scope>
    <source>
        <strain evidence="2">5413 J-13</strain>
    </source>
</reference>
<accession>A0A8T9SSL4</accession>
<protein>
    <submittedName>
        <fullName evidence="1">Uncharacterized protein</fullName>
    </submittedName>
</protein>